<dbReference type="InterPro" id="IPR011650">
    <property type="entry name" value="Peptidase_M20_dimer"/>
</dbReference>
<evidence type="ECO:0000313" key="5">
    <source>
        <dbReference type="EMBL" id="CUS05502.2"/>
    </source>
</evidence>
<dbReference type="AlphaFoldDB" id="A0A160T6I0"/>
<dbReference type="SUPFAM" id="SSF53187">
    <property type="entry name" value="Zn-dependent exopeptidases"/>
    <property type="match status" value="1"/>
</dbReference>
<dbReference type="Gene3D" id="3.30.70.360">
    <property type="match status" value="1"/>
</dbReference>
<dbReference type="PANTHER" id="PTHR43270">
    <property type="entry name" value="BETA-ALA-HIS DIPEPTIDASE"/>
    <property type="match status" value="1"/>
</dbReference>
<evidence type="ECO:0000256" key="3">
    <source>
        <dbReference type="ARBA" id="ARBA00022801"/>
    </source>
</evidence>
<dbReference type="NCBIfam" id="NF006579">
    <property type="entry name" value="PRK09104.1"/>
    <property type="match status" value="1"/>
</dbReference>
<dbReference type="InterPro" id="IPR002933">
    <property type="entry name" value="Peptidase_M20"/>
</dbReference>
<dbReference type="EMBL" id="LN890655">
    <property type="protein sequence ID" value="CUS05502.2"/>
    <property type="molecule type" value="Genomic_DNA"/>
</dbReference>
<feature type="domain" description="Peptidase M20 dimerisation" evidence="4">
    <location>
        <begin position="212"/>
        <end position="371"/>
    </location>
</feature>
<gene>
    <name evidence="5" type="ORF">CFX0092_A3624</name>
</gene>
<dbReference type="NCBIfam" id="NF006053">
    <property type="entry name" value="PRK08201.1"/>
    <property type="match status" value="1"/>
</dbReference>
<dbReference type="Gene3D" id="3.40.630.10">
    <property type="entry name" value="Zn peptidases"/>
    <property type="match status" value="1"/>
</dbReference>
<dbReference type="NCBIfam" id="NF005914">
    <property type="entry name" value="PRK07907.1"/>
    <property type="match status" value="1"/>
</dbReference>
<dbReference type="GO" id="GO:0016805">
    <property type="term" value="F:dipeptidase activity"/>
    <property type="evidence" value="ECO:0007669"/>
    <property type="project" value="UniProtKB-KW"/>
</dbReference>
<organism evidence="5 6">
    <name type="scientific">Candidatus Promineifilum breve</name>
    <dbReference type="NCBI Taxonomy" id="1806508"/>
    <lineage>
        <taxon>Bacteria</taxon>
        <taxon>Bacillati</taxon>
        <taxon>Chloroflexota</taxon>
        <taxon>Ardenticatenia</taxon>
        <taxon>Candidatus Promineifilales</taxon>
        <taxon>Candidatus Promineifilaceae</taxon>
        <taxon>Candidatus Promineifilum</taxon>
    </lineage>
</organism>
<keyword evidence="3 5" id="KW-0378">Hydrolase</keyword>
<dbReference type="Proteomes" id="UP000215027">
    <property type="component" value="Chromosome I"/>
</dbReference>
<protein>
    <submittedName>
        <fullName evidence="5">Beta-Ala-His dipeptidase</fullName>
        <ecNumber evidence="5">3.4.13.20</ecNumber>
    </submittedName>
</protein>
<keyword evidence="2" id="KW-0479">Metal-binding</keyword>
<keyword evidence="1" id="KW-0645">Protease</keyword>
<dbReference type="KEGG" id="pbf:CFX0092_A3624"/>
<name>A0A160T6I0_9CHLR</name>
<evidence type="ECO:0000256" key="1">
    <source>
        <dbReference type="ARBA" id="ARBA00022670"/>
    </source>
</evidence>
<dbReference type="GO" id="GO:0046872">
    <property type="term" value="F:metal ion binding"/>
    <property type="evidence" value="ECO:0007669"/>
    <property type="project" value="UniProtKB-KW"/>
</dbReference>
<dbReference type="PANTHER" id="PTHR43270:SF12">
    <property type="entry name" value="SUCCINYL-DIAMINOPIMELATE DESUCCINYLASE"/>
    <property type="match status" value="1"/>
</dbReference>
<dbReference type="Pfam" id="PF07687">
    <property type="entry name" value="M20_dimer"/>
    <property type="match status" value="1"/>
</dbReference>
<evidence type="ECO:0000313" key="6">
    <source>
        <dbReference type="Proteomes" id="UP000215027"/>
    </source>
</evidence>
<evidence type="ECO:0000256" key="2">
    <source>
        <dbReference type="ARBA" id="ARBA00022723"/>
    </source>
</evidence>
<dbReference type="GO" id="GO:0006508">
    <property type="term" value="P:proteolysis"/>
    <property type="evidence" value="ECO:0007669"/>
    <property type="project" value="UniProtKB-KW"/>
</dbReference>
<keyword evidence="5" id="KW-0224">Dipeptidase</keyword>
<proteinExistence type="predicted"/>
<keyword evidence="6" id="KW-1185">Reference proteome</keyword>
<accession>A0A160T6I0</accession>
<reference evidence="5" key="1">
    <citation type="submission" date="2016-01" db="EMBL/GenBank/DDBJ databases">
        <authorList>
            <person name="Mcilroy J.S."/>
            <person name="Karst M S."/>
            <person name="Albertsen M."/>
        </authorList>
    </citation>
    <scope>NUCLEOTIDE SEQUENCE</scope>
    <source>
        <strain evidence="5">Cfx-K</strain>
    </source>
</reference>
<dbReference type="EC" id="3.4.13.20" evidence="5"/>
<evidence type="ECO:0000259" key="4">
    <source>
        <dbReference type="Pfam" id="PF07687"/>
    </source>
</evidence>
<dbReference type="Pfam" id="PF01546">
    <property type="entry name" value="Peptidase_M20"/>
    <property type="match status" value="1"/>
</dbReference>
<sequence length="476" mass="51781">MDMIPDNITSSPEWNLIMPEQPILFAQHHHADYLDELIEFLRIPSVSTQPDHGGDVAAAAAWLARAMSAAGLENVRLIETAGHPILYGDWLHAGAGRPTVLVYGHYDVQPPEPLELWESPPFTPVVRDDFLYARGASDDKGQVYVHVKAVEAYLRTLGRLPVNVKFLVEGEEEIGSRHLHSFITANRDLLAADSALVSDSSILAPDRPALIYGLRGICQAQVDLTGPSRDLHSGSYGGGIDNPINVLGHLIARLKDERGHVLIPGFYDRVRPLTADERETLAQFPLDEAEWLAEAGAPVAWGEPEYTLVERLGARPTLDVTGLIGGYTGVGVKTVLPAQAQAKISMRLVPDQDPAEIIALFERHVRAVLPPSVTATISFGGGSPAALLETNTPTMRAAAQAYEATFGRPPVFMREGGSIPVVNQFAGDLGLPTVLMGFGLPDDRIHSPNERFYLPNYYRGIETVIRYFDLLGSAAD</sequence>
<dbReference type="InterPro" id="IPR051458">
    <property type="entry name" value="Cyt/Met_Dipeptidase"/>
</dbReference>